<keyword evidence="1" id="KW-0472">Membrane</keyword>
<feature type="transmembrane region" description="Helical" evidence="1">
    <location>
        <begin position="58"/>
        <end position="77"/>
    </location>
</feature>
<evidence type="ECO:0000313" key="2">
    <source>
        <dbReference type="EMBL" id="SVD84463.1"/>
    </source>
</evidence>
<gene>
    <name evidence="2" type="ORF">METZ01_LOCUS437317</name>
</gene>
<reference evidence="2" key="1">
    <citation type="submission" date="2018-05" db="EMBL/GenBank/DDBJ databases">
        <authorList>
            <person name="Lanie J.A."/>
            <person name="Ng W.-L."/>
            <person name="Kazmierczak K.M."/>
            <person name="Andrzejewski T.M."/>
            <person name="Davidsen T.M."/>
            <person name="Wayne K.J."/>
            <person name="Tettelin H."/>
            <person name="Glass J.I."/>
            <person name="Rusch D."/>
            <person name="Podicherti R."/>
            <person name="Tsui H.-C.T."/>
            <person name="Winkler M.E."/>
        </authorList>
    </citation>
    <scope>NUCLEOTIDE SEQUENCE</scope>
</reference>
<proteinExistence type="predicted"/>
<keyword evidence="1" id="KW-0812">Transmembrane</keyword>
<organism evidence="2">
    <name type="scientific">marine metagenome</name>
    <dbReference type="NCBI Taxonomy" id="408172"/>
    <lineage>
        <taxon>unclassified sequences</taxon>
        <taxon>metagenomes</taxon>
        <taxon>ecological metagenomes</taxon>
    </lineage>
</organism>
<keyword evidence="1" id="KW-1133">Transmembrane helix</keyword>
<protein>
    <recommendedName>
        <fullName evidence="3">DUF4321 domain-containing protein</fullName>
    </recommendedName>
</protein>
<accession>A0A382YMK8</accession>
<sequence>FLVLFFGVVCGSILSQFIGAFFPGGVVKDFFLTSNSIGWGINPNNWIDLFVIRIKTGFFVDISVVSIIGIGIAWYFLRYFK</sequence>
<evidence type="ECO:0008006" key="3">
    <source>
        <dbReference type="Google" id="ProtNLM"/>
    </source>
</evidence>
<dbReference type="EMBL" id="UINC01177042">
    <property type="protein sequence ID" value="SVD84463.1"/>
    <property type="molecule type" value="Genomic_DNA"/>
</dbReference>
<dbReference type="AlphaFoldDB" id="A0A382YMK8"/>
<name>A0A382YMK8_9ZZZZ</name>
<feature type="non-terminal residue" evidence="2">
    <location>
        <position position="1"/>
    </location>
</feature>
<evidence type="ECO:0000256" key="1">
    <source>
        <dbReference type="SAM" id="Phobius"/>
    </source>
</evidence>